<proteinExistence type="predicted"/>
<reference evidence="1" key="1">
    <citation type="submission" date="2018-02" db="EMBL/GenBank/DDBJ databases">
        <title>Rhizophora mucronata_Transcriptome.</title>
        <authorList>
            <person name="Meera S.P."/>
            <person name="Sreeshan A."/>
            <person name="Augustine A."/>
        </authorList>
    </citation>
    <scope>NUCLEOTIDE SEQUENCE</scope>
    <source>
        <tissue evidence="1">Leaf</tissue>
    </source>
</reference>
<dbReference type="EMBL" id="GGEC01038923">
    <property type="protein sequence ID" value="MBX19407.1"/>
    <property type="molecule type" value="Transcribed_RNA"/>
</dbReference>
<evidence type="ECO:0000313" key="1">
    <source>
        <dbReference type="EMBL" id="MBX19407.1"/>
    </source>
</evidence>
<accession>A0A2P2LN67</accession>
<protein>
    <submittedName>
        <fullName evidence="1">Uncharacterized protein</fullName>
    </submittedName>
</protein>
<organism evidence="1">
    <name type="scientific">Rhizophora mucronata</name>
    <name type="common">Asiatic mangrove</name>
    <dbReference type="NCBI Taxonomy" id="61149"/>
    <lineage>
        <taxon>Eukaryota</taxon>
        <taxon>Viridiplantae</taxon>
        <taxon>Streptophyta</taxon>
        <taxon>Embryophyta</taxon>
        <taxon>Tracheophyta</taxon>
        <taxon>Spermatophyta</taxon>
        <taxon>Magnoliopsida</taxon>
        <taxon>eudicotyledons</taxon>
        <taxon>Gunneridae</taxon>
        <taxon>Pentapetalae</taxon>
        <taxon>rosids</taxon>
        <taxon>fabids</taxon>
        <taxon>Malpighiales</taxon>
        <taxon>Rhizophoraceae</taxon>
        <taxon>Rhizophora</taxon>
    </lineage>
</organism>
<sequence length="42" mass="4987">MLQPLPEALTGEKMEFQLLHHQMKHQSLYLLCIIHRSKCINL</sequence>
<name>A0A2P2LN67_RHIMU</name>
<dbReference type="AlphaFoldDB" id="A0A2P2LN67"/>